<reference evidence="3 4" key="1">
    <citation type="submission" date="2014-07" db="EMBL/GenBank/DDBJ databases">
        <title>Comparative genomic insights into amoeba endosymbionts belonging to the families of Holosporaceae and Candidatus Midichloriaceae within Rickettsiales.</title>
        <authorList>
            <person name="Wang Z."/>
            <person name="Wu M."/>
        </authorList>
    </citation>
    <scope>NUCLEOTIDE SEQUENCE [LARGE SCALE GENOMIC DNA]</scope>
    <source>
        <strain evidence="3">PRA3</strain>
    </source>
</reference>
<sequence>MRLLTIKFSISLGFLTILNLPTLAAESQQWEIELQQKVYGFGIKTLFINHQLPKNMEEVGDAEAAYSKAERMLSDKQGVKALPYLAYAEHYMVPDSIRVLREIACGAYRGIPENIREQIKQKLSKSDGVFSGRDNQVSLLKIYVDYWDKNEKNLRNSQQTSFFNSVKKLILGDNPSFPHTKPMQSISSEAFSGKQSKTSPYSSTREGTAEDMISLLLGDLEGKIKEE</sequence>
<organism evidence="3 4">
    <name type="scientific">Candidatus Odyssella acanthamoebae</name>
    <dbReference type="NCBI Taxonomy" id="91604"/>
    <lineage>
        <taxon>Bacteria</taxon>
        <taxon>Pseudomonadati</taxon>
        <taxon>Pseudomonadota</taxon>
        <taxon>Alphaproteobacteria</taxon>
        <taxon>Holosporales</taxon>
        <taxon>Candidatus Paracaedibacteraceae</taxon>
        <taxon>Candidatus Odyssella</taxon>
    </lineage>
</organism>
<dbReference type="EMBL" id="CP008941">
    <property type="protein sequence ID" value="AIK96109.1"/>
    <property type="molecule type" value="Genomic_DNA"/>
</dbReference>
<dbReference type="RefSeq" id="WP_038464108.1">
    <property type="nucleotide sequence ID" value="NZ_CP008941.1"/>
</dbReference>
<dbReference type="HOGENOM" id="CLU_1254062_0_0_5"/>
<accession>A0A077AVN8</accession>
<keyword evidence="2" id="KW-0732">Signal</keyword>
<dbReference type="KEGG" id="paca:ID47_04175"/>
<evidence type="ECO:0000256" key="1">
    <source>
        <dbReference type="SAM" id="MobiDB-lite"/>
    </source>
</evidence>
<name>A0A077AVN8_9PROT</name>
<evidence type="ECO:0000313" key="3">
    <source>
        <dbReference type="EMBL" id="AIK96109.1"/>
    </source>
</evidence>
<protein>
    <submittedName>
        <fullName evidence="3">Uncharacterized protein</fullName>
    </submittedName>
</protein>
<proteinExistence type="predicted"/>
<dbReference type="AlphaFoldDB" id="A0A077AVN8"/>
<evidence type="ECO:0000313" key="4">
    <source>
        <dbReference type="Proteomes" id="UP000028926"/>
    </source>
</evidence>
<feature type="signal peptide" evidence="2">
    <location>
        <begin position="1"/>
        <end position="24"/>
    </location>
</feature>
<evidence type="ECO:0000256" key="2">
    <source>
        <dbReference type="SAM" id="SignalP"/>
    </source>
</evidence>
<gene>
    <name evidence="3" type="ORF">ID47_04175</name>
</gene>
<keyword evidence="4" id="KW-1185">Reference proteome</keyword>
<feature type="compositionally biased region" description="Polar residues" evidence="1">
    <location>
        <begin position="182"/>
        <end position="206"/>
    </location>
</feature>
<feature type="region of interest" description="Disordered" evidence="1">
    <location>
        <begin position="181"/>
        <end position="209"/>
    </location>
</feature>
<dbReference type="Proteomes" id="UP000028926">
    <property type="component" value="Chromosome"/>
</dbReference>
<dbReference type="OrthoDB" id="8487477at2"/>
<feature type="chain" id="PRO_5001717450" evidence="2">
    <location>
        <begin position="25"/>
        <end position="227"/>
    </location>
</feature>
<dbReference type="STRING" id="91604.ID47_04175"/>